<reference evidence="3" key="1">
    <citation type="journal article" date="2019" name="Int. J. Syst. Evol. Microbiol.">
        <title>The Global Catalogue of Microorganisms (GCM) 10K type strain sequencing project: providing services to taxonomists for standard genome sequencing and annotation.</title>
        <authorList>
            <consortium name="The Broad Institute Genomics Platform"/>
            <consortium name="The Broad Institute Genome Sequencing Center for Infectious Disease"/>
            <person name="Wu L."/>
            <person name="Ma J."/>
        </authorList>
    </citation>
    <scope>NUCLEOTIDE SEQUENCE [LARGE SCALE GENOMIC DNA]</scope>
    <source>
        <strain evidence="3">IBRC-M 10703</strain>
    </source>
</reference>
<dbReference type="Proteomes" id="UP001595772">
    <property type="component" value="Unassembled WGS sequence"/>
</dbReference>
<keyword evidence="2" id="KW-0808">Transferase</keyword>
<organism evidence="2 3">
    <name type="scientific">Oceanobacillus longus</name>
    <dbReference type="NCBI Taxonomy" id="930120"/>
    <lineage>
        <taxon>Bacteria</taxon>
        <taxon>Bacillati</taxon>
        <taxon>Bacillota</taxon>
        <taxon>Bacilli</taxon>
        <taxon>Bacillales</taxon>
        <taxon>Bacillaceae</taxon>
        <taxon>Oceanobacillus</taxon>
    </lineage>
</organism>
<dbReference type="GO" id="GO:0016746">
    <property type="term" value="F:acyltransferase activity"/>
    <property type="evidence" value="ECO:0007669"/>
    <property type="project" value="UniProtKB-KW"/>
</dbReference>
<gene>
    <name evidence="2" type="ORF">ACFOUV_16050</name>
</gene>
<dbReference type="RefSeq" id="WP_379497795.1">
    <property type="nucleotide sequence ID" value="NZ_JBHSAO010000011.1"/>
</dbReference>
<dbReference type="Gene3D" id="3.60.60.10">
    <property type="entry name" value="Penicillin V Acylase, Chain A"/>
    <property type="match status" value="1"/>
</dbReference>
<keyword evidence="3" id="KW-1185">Reference proteome</keyword>
<dbReference type="PANTHER" id="PTHR34180:SF1">
    <property type="entry name" value="BETA-ALANYL-DOPAMINE_CARCININE HYDROLASE"/>
    <property type="match status" value="1"/>
</dbReference>
<dbReference type="SUPFAM" id="SSF56235">
    <property type="entry name" value="N-terminal nucleophile aminohydrolases (Ntn hydrolases)"/>
    <property type="match status" value="1"/>
</dbReference>
<dbReference type="NCBIfam" id="NF040521">
    <property type="entry name" value="C45_proenzyme"/>
    <property type="match status" value="1"/>
</dbReference>
<evidence type="ECO:0000313" key="2">
    <source>
        <dbReference type="EMBL" id="MFC4025310.1"/>
    </source>
</evidence>
<comment type="caution">
    <text evidence="2">The sequence shown here is derived from an EMBL/GenBank/DDBJ whole genome shotgun (WGS) entry which is preliminary data.</text>
</comment>
<dbReference type="PANTHER" id="PTHR34180">
    <property type="entry name" value="PEPTIDASE C45"/>
    <property type="match status" value="1"/>
</dbReference>
<feature type="domain" description="Peptidase C45 hydrolase" evidence="1">
    <location>
        <begin position="104"/>
        <end position="310"/>
    </location>
</feature>
<protein>
    <submittedName>
        <fullName evidence="2">C45 family autoproteolytic acyltransferase/hydrolase</fullName>
    </submittedName>
</protein>
<dbReference type="InterPro" id="IPR029055">
    <property type="entry name" value="Ntn_hydrolases_N"/>
</dbReference>
<keyword evidence="2" id="KW-0012">Acyltransferase</keyword>
<sequence>MRQVYSNIIQFRGNHYDYGFMQGESLKDSFIIKNRHRHWKLRRPRFTIDEKEARSAFMRFAPGIWEELEGLRDALQQPMDIILRDFGNYRVQPVYSGCSILTGKDYMIRNYDYHPKTYEGRYNFFQPTDGSYATVGPSQRITGRMDGMNEKGLVMGYNFINRKDPGDGFICHMIGRIILETCANVEEAIALVKEIPHRTSFSYIVLDEKEETYVLEATPRSVNVHQANVCTNHFEVLQHENRRFIDESQERLDAIRKGEGQATDAHKAFRLLNDTDKGVFVDNYKSWSGTLHTSAYFPKEKRAWIALGGDQDPVQFDFKSWLNGKDLAERKIWGEVNTEAGFAHMDENAR</sequence>
<dbReference type="Pfam" id="PF03417">
    <property type="entry name" value="AAT"/>
    <property type="match status" value="1"/>
</dbReference>
<evidence type="ECO:0000313" key="3">
    <source>
        <dbReference type="Proteomes" id="UP001595772"/>
    </source>
</evidence>
<dbReference type="InterPro" id="IPR005079">
    <property type="entry name" value="Peptidase_C45_hydrolase"/>
</dbReference>
<name>A0ABV8GZI6_9BACI</name>
<accession>A0ABV8GZI6</accession>
<evidence type="ECO:0000259" key="1">
    <source>
        <dbReference type="Pfam" id="PF03417"/>
    </source>
</evidence>
<dbReference type="EMBL" id="JBHSAO010000011">
    <property type="protein sequence ID" value="MFC4025310.1"/>
    <property type="molecule type" value="Genomic_DNA"/>
</dbReference>
<dbReference type="InterPro" id="IPR047801">
    <property type="entry name" value="Peptidase_C45"/>
</dbReference>
<dbReference type="InterPro" id="IPR047794">
    <property type="entry name" value="C45_proenzyme-like"/>
</dbReference>
<proteinExistence type="predicted"/>
<dbReference type="CDD" id="cd01935">
    <property type="entry name" value="Ntn_CGH_like"/>
    <property type="match status" value="1"/>
</dbReference>